<evidence type="ECO:0000313" key="3">
    <source>
        <dbReference type="Proteomes" id="UP001357452"/>
    </source>
</evidence>
<proteinExistence type="predicted"/>
<dbReference type="RefSeq" id="WP_330973235.1">
    <property type="nucleotide sequence ID" value="NZ_JAZGLY010000001.1"/>
</dbReference>
<dbReference type="InterPro" id="IPR032577">
    <property type="entry name" value="DUF4920"/>
</dbReference>
<evidence type="ECO:0000256" key="1">
    <source>
        <dbReference type="SAM" id="SignalP"/>
    </source>
</evidence>
<organism evidence="2 3">
    <name type="scientific">Niabella digestorum</name>
    <dbReference type="NCBI Taxonomy" id="3117701"/>
    <lineage>
        <taxon>Bacteria</taxon>
        <taxon>Pseudomonadati</taxon>
        <taxon>Bacteroidota</taxon>
        <taxon>Chitinophagia</taxon>
        <taxon>Chitinophagales</taxon>
        <taxon>Chitinophagaceae</taxon>
        <taxon>Niabella</taxon>
    </lineage>
</organism>
<sequence>MKNIVTTVVLVLCGLLVQAQPPAGPANPGDTYGKKVTAERTLKAVDFNKLLSQKDTIDAKVVGKVLSSCPKKGCWMNVELDDKSTVFVRFKDYAFFVPTDIVGKTVVLDGIATQKEVSVAELKHYAQDAKKSQAEIDAITKPEKQVRFLADGVLVVK</sequence>
<name>A0ABU7RCV6_9BACT</name>
<dbReference type="EMBL" id="JAZGLY010000001">
    <property type="protein sequence ID" value="MEE6185827.1"/>
    <property type="molecule type" value="Genomic_DNA"/>
</dbReference>
<comment type="caution">
    <text evidence="2">The sequence shown here is derived from an EMBL/GenBank/DDBJ whole genome shotgun (WGS) entry which is preliminary data.</text>
</comment>
<feature type="chain" id="PRO_5045687489" evidence="1">
    <location>
        <begin position="20"/>
        <end position="157"/>
    </location>
</feature>
<keyword evidence="1" id="KW-0732">Signal</keyword>
<protein>
    <submittedName>
        <fullName evidence="2">DUF4920 domain-containing protein</fullName>
    </submittedName>
</protein>
<evidence type="ECO:0000313" key="2">
    <source>
        <dbReference type="EMBL" id="MEE6185827.1"/>
    </source>
</evidence>
<reference evidence="2 3" key="1">
    <citation type="submission" date="2024-01" db="EMBL/GenBank/DDBJ databases">
        <title>Niabella digestum sp. nov., isolated from waste digestion system.</title>
        <authorList>
            <person name="Zhang L."/>
        </authorList>
    </citation>
    <scope>NUCLEOTIDE SEQUENCE [LARGE SCALE GENOMIC DNA]</scope>
    <source>
        <strain evidence="2 3">A18</strain>
    </source>
</reference>
<dbReference type="Pfam" id="PF16267">
    <property type="entry name" value="DUF4920"/>
    <property type="match status" value="1"/>
</dbReference>
<dbReference type="Proteomes" id="UP001357452">
    <property type="component" value="Unassembled WGS sequence"/>
</dbReference>
<feature type="signal peptide" evidence="1">
    <location>
        <begin position="1"/>
        <end position="19"/>
    </location>
</feature>
<accession>A0ABU7RCV6</accession>
<keyword evidence="3" id="KW-1185">Reference proteome</keyword>
<gene>
    <name evidence="2" type="ORF">V2H41_00940</name>
</gene>